<organism evidence="2 3">
    <name type="scientific">Vitreoscilla filiformis</name>
    <dbReference type="NCBI Taxonomy" id="63"/>
    <lineage>
        <taxon>Bacteria</taxon>
        <taxon>Pseudomonadati</taxon>
        <taxon>Pseudomonadota</taxon>
        <taxon>Betaproteobacteria</taxon>
        <taxon>Neisseriales</taxon>
        <taxon>Neisseriaceae</taxon>
        <taxon>Vitreoscilla</taxon>
    </lineage>
</organism>
<reference evidence="2 3" key="1">
    <citation type="submission" date="2017-07" db="EMBL/GenBank/DDBJ databases">
        <title>Complete Genome Sequence of the cosmetic ferment Vitreoscilla filiformis (ATCC15551).</title>
        <authorList>
            <person name="Contreras S."/>
            <person name="Sagory-Zalkind P."/>
            <person name="Blanquart H."/>
            <person name="Iltis A."/>
            <person name="Morand S.C."/>
        </authorList>
    </citation>
    <scope>NUCLEOTIDE SEQUENCE [LARGE SCALE GENOMIC DNA]</scope>
    <source>
        <strain evidence="2 3">ATCC 15551</strain>
    </source>
</reference>
<feature type="domain" description="DUF2281" evidence="1">
    <location>
        <begin position="3"/>
        <end position="72"/>
    </location>
</feature>
<evidence type="ECO:0000313" key="3">
    <source>
        <dbReference type="Proteomes" id="UP000199729"/>
    </source>
</evidence>
<protein>
    <recommendedName>
        <fullName evidence="1">DUF2281 domain-containing protein</fullName>
    </recommendedName>
</protein>
<proteinExistence type="predicted"/>
<dbReference type="EMBL" id="CP022423">
    <property type="protein sequence ID" value="ASM78590.1"/>
    <property type="molecule type" value="Genomic_DNA"/>
</dbReference>
<gene>
    <name evidence="2" type="ORF">VITFI_CDS2813</name>
</gene>
<evidence type="ECO:0000313" key="2">
    <source>
        <dbReference type="EMBL" id="ASM78590.1"/>
    </source>
</evidence>
<dbReference type="Pfam" id="PF10047">
    <property type="entry name" value="DUF2281"/>
    <property type="match status" value="1"/>
</dbReference>
<keyword evidence="3" id="KW-1185">Reference proteome</keyword>
<dbReference type="KEGG" id="vff:VITFI_CDS2813"/>
<dbReference type="InterPro" id="IPR018739">
    <property type="entry name" value="DUF2281"/>
</dbReference>
<dbReference type="AlphaFoldDB" id="A0A221KIG3"/>
<accession>A0A221KIG3</accession>
<dbReference type="Proteomes" id="UP000199729">
    <property type="component" value="Chromosome"/>
</dbReference>
<evidence type="ECO:0000259" key="1">
    <source>
        <dbReference type="Pfam" id="PF10047"/>
    </source>
</evidence>
<name>A0A221KIG3_VITFI</name>
<sequence length="79" mass="8655">MEKLWAATQALPEPLLAEVLDFAEFVRLKHQKQQAAQPHASLTCQPAVSLADLQGGLEASATFAGDAVALQRQLRDEWQ</sequence>